<keyword evidence="5 9" id="KW-0560">Oxidoreductase</keyword>
<dbReference type="GO" id="GO:0051484">
    <property type="term" value="P:isopentenyl diphosphate biosynthetic process, methylerythritol 4-phosphate pathway involved in terpenoid biosynthetic process"/>
    <property type="evidence" value="ECO:0007669"/>
    <property type="project" value="UniProtKB-ARBA"/>
</dbReference>
<evidence type="ECO:0000256" key="8">
    <source>
        <dbReference type="ARBA" id="ARBA00048543"/>
    </source>
</evidence>
<keyword evidence="6 9" id="KW-0464">Manganese</keyword>
<keyword evidence="3 9" id="KW-0479">Metal-binding</keyword>
<feature type="domain" description="DXP reductoisomerase C-terminal" evidence="12">
    <location>
        <begin position="258"/>
        <end position="374"/>
    </location>
</feature>
<feature type="binding site" evidence="9">
    <location>
        <position position="215"/>
    </location>
    <ligand>
        <name>1-deoxy-D-xylulose 5-phosphate</name>
        <dbReference type="ChEBI" id="CHEBI:57792"/>
    </ligand>
</feature>
<feature type="binding site" evidence="9">
    <location>
        <position position="218"/>
    </location>
    <ligand>
        <name>Mn(2+)</name>
        <dbReference type="ChEBI" id="CHEBI:29035"/>
    </ligand>
</feature>
<dbReference type="RefSeq" id="WP_126310013.1">
    <property type="nucleotide sequence ID" value="NZ_AP018449.1"/>
</dbReference>
<evidence type="ECO:0000256" key="4">
    <source>
        <dbReference type="ARBA" id="ARBA00022857"/>
    </source>
</evidence>
<evidence type="ECO:0000259" key="12">
    <source>
        <dbReference type="Pfam" id="PF13288"/>
    </source>
</evidence>
<evidence type="ECO:0000313" key="13">
    <source>
        <dbReference type="EMBL" id="BBB93146.1"/>
    </source>
</evidence>
<dbReference type="FunFam" id="3.40.50.720:FF:000045">
    <property type="entry name" value="1-deoxy-D-xylulose 5-phosphate reductoisomerase"/>
    <property type="match status" value="1"/>
</dbReference>
<dbReference type="SUPFAM" id="SSF69055">
    <property type="entry name" value="1-deoxy-D-xylulose-5-phosphate reductoisomerase, C-terminal domain"/>
    <property type="match status" value="1"/>
</dbReference>
<dbReference type="NCBIfam" id="NF009114">
    <property type="entry name" value="PRK12464.1"/>
    <property type="match status" value="1"/>
</dbReference>
<dbReference type="Gene3D" id="3.40.50.720">
    <property type="entry name" value="NAD(P)-binding Rossmann-like Domain"/>
    <property type="match status" value="1"/>
</dbReference>
<evidence type="ECO:0000256" key="5">
    <source>
        <dbReference type="ARBA" id="ARBA00023002"/>
    </source>
</evidence>
<dbReference type="HAMAP" id="MF_00183">
    <property type="entry name" value="DXP_reductoisom"/>
    <property type="match status" value="1"/>
</dbReference>
<dbReference type="AlphaFoldDB" id="A0A348APZ8"/>
<dbReference type="Proteomes" id="UP000276437">
    <property type="component" value="Chromosome"/>
</dbReference>
<dbReference type="OrthoDB" id="9806546at2"/>
<keyword evidence="13" id="KW-0413">Isomerase</keyword>
<feature type="binding site" evidence="9">
    <location>
        <position position="13"/>
    </location>
    <ligand>
        <name>NADPH</name>
        <dbReference type="ChEBI" id="CHEBI:57783"/>
    </ligand>
</feature>
<feature type="binding site" evidence="9">
    <location>
        <position position="209"/>
    </location>
    <ligand>
        <name>1-deoxy-D-xylulose 5-phosphate</name>
        <dbReference type="ChEBI" id="CHEBI:57792"/>
    </ligand>
</feature>
<keyword evidence="4 9" id="KW-0521">NADP</keyword>
<evidence type="ECO:0000256" key="2">
    <source>
        <dbReference type="ARBA" id="ARBA00006825"/>
    </source>
</evidence>
<evidence type="ECO:0000256" key="3">
    <source>
        <dbReference type="ARBA" id="ARBA00022723"/>
    </source>
</evidence>
<dbReference type="GO" id="GO:0030145">
    <property type="term" value="F:manganese ion binding"/>
    <property type="evidence" value="ECO:0007669"/>
    <property type="project" value="TreeGrafter"/>
</dbReference>
<evidence type="ECO:0000256" key="6">
    <source>
        <dbReference type="ARBA" id="ARBA00023211"/>
    </source>
</evidence>
<dbReference type="GO" id="GO:0016853">
    <property type="term" value="F:isomerase activity"/>
    <property type="evidence" value="ECO:0007669"/>
    <property type="project" value="UniProtKB-KW"/>
</dbReference>
<sequence>MRYVSILGSTGSIGTQALTVISKNPATLSISALAAYHNDQMLEEQIEYFKPAIAVLVDKQAADRLVRRYRGSTLILTGEEGLLAAATEKSTHIVLTALVGFAGLKPTIAAIENGKDIAFANKETLVAAGELVMKLAKRYNVRILPVDSEHSAIFQCLQGENTEKIRRIILTASGGPFRGFTAAQLVSVNVADCLHHPNWSMGRKITIDSSTLANKGLEVIEARWLFGVDYDQIEVTIHPQSIIHSMVEFIDGSVLAQLGQPDMRVPIQYALTYPERLVTDFPKLDFTSIGALTFESPDINTFSALNLAYLAGRSGGTLPCVYNAANEVAVYAFLNGKISYLDIPRVIKDTMSQHQSVMNPDITAIISCDSWARQSACQMIEHMAKAIKQC</sequence>
<dbReference type="Gene3D" id="1.10.1740.10">
    <property type="match status" value="1"/>
</dbReference>
<protein>
    <recommendedName>
        <fullName evidence="9">1-deoxy-D-xylulose 5-phosphate reductoisomerase</fullName>
        <shortName evidence="9">DXP reductoisomerase</shortName>
        <ecNumber evidence="9">1.1.1.267</ecNumber>
    </recommendedName>
    <alternativeName>
        <fullName evidence="9">1-deoxyxylulose-5-phosphate reductoisomerase</fullName>
    </alternativeName>
    <alternativeName>
        <fullName evidence="9">2-C-methyl-D-erythritol 4-phosphate synthase</fullName>
    </alternativeName>
</protein>
<feature type="binding site" evidence="9">
    <location>
        <position position="149"/>
    </location>
    <ligand>
        <name>Mn(2+)</name>
        <dbReference type="ChEBI" id="CHEBI:29035"/>
    </ligand>
</feature>
<dbReference type="PANTHER" id="PTHR30525">
    <property type="entry name" value="1-DEOXY-D-XYLULOSE 5-PHOSPHATE REDUCTOISOMERASE"/>
    <property type="match status" value="1"/>
</dbReference>
<feature type="domain" description="1-deoxy-D-xylulose 5-phosphate reductoisomerase C-terminal" evidence="11">
    <location>
        <begin position="143"/>
        <end position="226"/>
    </location>
</feature>
<dbReference type="PANTHER" id="PTHR30525:SF0">
    <property type="entry name" value="1-DEOXY-D-XYLULOSE 5-PHOSPHATE REDUCTOISOMERASE, CHLOROPLASTIC"/>
    <property type="match status" value="1"/>
</dbReference>
<organism evidence="13 14">
    <name type="scientific">Methylomusa anaerophila</name>
    <dbReference type="NCBI Taxonomy" id="1930071"/>
    <lineage>
        <taxon>Bacteria</taxon>
        <taxon>Bacillati</taxon>
        <taxon>Bacillota</taxon>
        <taxon>Negativicutes</taxon>
        <taxon>Selenomonadales</taxon>
        <taxon>Sporomusaceae</taxon>
        <taxon>Methylomusa</taxon>
    </lineage>
</organism>
<feature type="binding site" evidence="9">
    <location>
        <position position="123"/>
    </location>
    <ligand>
        <name>NADPH</name>
        <dbReference type="ChEBI" id="CHEBI:57783"/>
    </ligand>
</feature>
<evidence type="ECO:0000256" key="9">
    <source>
        <dbReference type="HAMAP-Rule" id="MF_00183"/>
    </source>
</evidence>
<dbReference type="NCBIfam" id="TIGR00243">
    <property type="entry name" value="Dxr"/>
    <property type="match status" value="1"/>
</dbReference>
<feature type="binding site" evidence="9">
    <location>
        <position position="147"/>
    </location>
    <ligand>
        <name>Mn(2+)</name>
        <dbReference type="ChEBI" id="CHEBI:29035"/>
    </ligand>
</feature>
<dbReference type="GO" id="GO:0070402">
    <property type="term" value="F:NADPH binding"/>
    <property type="evidence" value="ECO:0007669"/>
    <property type="project" value="InterPro"/>
</dbReference>
<dbReference type="Pfam" id="PF08436">
    <property type="entry name" value="DXP_redisom_C"/>
    <property type="match status" value="1"/>
</dbReference>
<comment type="catalytic activity">
    <reaction evidence="8">
        <text>2-C-methyl-D-erythritol 4-phosphate + NADP(+) = 1-deoxy-D-xylulose 5-phosphate + NADPH + H(+)</text>
        <dbReference type="Rhea" id="RHEA:13717"/>
        <dbReference type="ChEBI" id="CHEBI:15378"/>
        <dbReference type="ChEBI" id="CHEBI:57783"/>
        <dbReference type="ChEBI" id="CHEBI:57792"/>
        <dbReference type="ChEBI" id="CHEBI:58262"/>
        <dbReference type="ChEBI" id="CHEBI:58349"/>
        <dbReference type="EC" id="1.1.1.267"/>
    </reaction>
    <physiologicalReaction direction="right-to-left" evidence="8">
        <dbReference type="Rhea" id="RHEA:13719"/>
    </physiologicalReaction>
</comment>
<dbReference type="EMBL" id="AP018449">
    <property type="protein sequence ID" value="BBB93146.1"/>
    <property type="molecule type" value="Genomic_DNA"/>
</dbReference>
<feature type="binding site" evidence="9">
    <location>
        <position position="149"/>
    </location>
    <ligand>
        <name>1-deoxy-D-xylulose 5-phosphate</name>
        <dbReference type="ChEBI" id="CHEBI:57792"/>
    </ligand>
</feature>
<gene>
    <name evidence="9 13" type="primary">dxr</name>
    <name evidence="13" type="ORF">MAMMFC1_03855</name>
</gene>
<feature type="binding site" evidence="9">
    <location>
        <position position="173"/>
    </location>
    <ligand>
        <name>1-deoxy-D-xylulose 5-phosphate</name>
        <dbReference type="ChEBI" id="CHEBI:57792"/>
    </ligand>
</feature>
<comment type="caution">
    <text evidence="9">Lacks conserved residue(s) required for the propagation of feature annotation.</text>
</comment>
<dbReference type="SUPFAM" id="SSF51735">
    <property type="entry name" value="NAD(P)-binding Rossmann-fold domains"/>
    <property type="match status" value="1"/>
</dbReference>
<dbReference type="InterPro" id="IPR036169">
    <property type="entry name" value="DXPR_C_sf"/>
</dbReference>
<dbReference type="InterPro" id="IPR036291">
    <property type="entry name" value="NAD(P)-bd_dom_sf"/>
</dbReference>
<feature type="binding site" evidence="9">
    <location>
        <position position="12"/>
    </location>
    <ligand>
        <name>NADPH</name>
        <dbReference type="ChEBI" id="CHEBI:57783"/>
    </ligand>
</feature>
<dbReference type="InterPro" id="IPR003821">
    <property type="entry name" value="DXP_reductoisomerase"/>
</dbReference>
<dbReference type="Pfam" id="PF02670">
    <property type="entry name" value="DXP_reductoisom"/>
    <property type="match status" value="1"/>
</dbReference>
<feature type="binding site" evidence="9">
    <location>
        <position position="218"/>
    </location>
    <ligand>
        <name>1-deoxy-D-xylulose 5-phosphate</name>
        <dbReference type="ChEBI" id="CHEBI:57792"/>
    </ligand>
</feature>
<keyword evidence="9" id="KW-0460">Magnesium</keyword>
<evidence type="ECO:0000259" key="11">
    <source>
        <dbReference type="Pfam" id="PF08436"/>
    </source>
</evidence>
<feature type="binding site" evidence="9">
    <location>
        <position position="214"/>
    </location>
    <ligand>
        <name>1-deoxy-D-xylulose 5-phosphate</name>
        <dbReference type="ChEBI" id="CHEBI:57792"/>
    </ligand>
</feature>
<evidence type="ECO:0000256" key="1">
    <source>
        <dbReference type="ARBA" id="ARBA00005094"/>
    </source>
</evidence>
<feature type="domain" description="1-deoxy-D-xylulose 5-phosphate reductoisomerase N-terminal" evidence="10">
    <location>
        <begin position="4"/>
        <end position="129"/>
    </location>
</feature>
<comment type="pathway">
    <text evidence="1 9">Isoprenoid biosynthesis; isopentenyl diphosphate biosynthesis via DXP pathway; isopentenyl diphosphate from 1-deoxy-D-xylulose 5-phosphate: step 1/6.</text>
</comment>
<evidence type="ECO:0000259" key="10">
    <source>
        <dbReference type="Pfam" id="PF02670"/>
    </source>
</evidence>
<feature type="binding site" evidence="9">
    <location>
        <position position="122"/>
    </location>
    <ligand>
        <name>1-deoxy-D-xylulose 5-phosphate</name>
        <dbReference type="ChEBI" id="CHEBI:57792"/>
    </ligand>
</feature>
<dbReference type="GO" id="GO:0030604">
    <property type="term" value="F:1-deoxy-D-xylulose-5-phosphate reductoisomerase activity"/>
    <property type="evidence" value="ECO:0007669"/>
    <property type="project" value="UniProtKB-UniRule"/>
</dbReference>
<evidence type="ECO:0000256" key="7">
    <source>
        <dbReference type="ARBA" id="ARBA00023229"/>
    </source>
</evidence>
<keyword evidence="14" id="KW-1185">Reference proteome</keyword>
<dbReference type="SUPFAM" id="SSF55347">
    <property type="entry name" value="Glyceraldehyde-3-phosphate dehydrogenase-like, C-terminal domain"/>
    <property type="match status" value="1"/>
</dbReference>
<dbReference type="PIRSF" id="PIRSF006205">
    <property type="entry name" value="Dxp_reductismrs"/>
    <property type="match status" value="1"/>
</dbReference>
<feature type="binding site" evidence="9">
    <location>
        <position position="148"/>
    </location>
    <ligand>
        <name>1-deoxy-D-xylulose 5-phosphate</name>
        <dbReference type="ChEBI" id="CHEBI:57792"/>
    </ligand>
</feature>
<comment type="similarity">
    <text evidence="2 9">Belongs to the DXR family.</text>
</comment>
<name>A0A348APZ8_9FIRM</name>
<feature type="binding site" evidence="9">
    <location>
        <position position="10"/>
    </location>
    <ligand>
        <name>NADPH</name>
        <dbReference type="ChEBI" id="CHEBI:57783"/>
    </ligand>
</feature>
<reference evidence="13 14" key="1">
    <citation type="journal article" date="2018" name="Int. J. Syst. Evol. Microbiol.">
        <title>Methylomusa anaerophila gen. nov., sp. nov., an anaerobic methanol-utilizing bacterium isolated from a microbial fuel cell.</title>
        <authorList>
            <person name="Amano N."/>
            <person name="Yamamuro A."/>
            <person name="Miyahara M."/>
            <person name="Kouzuma A."/>
            <person name="Abe T."/>
            <person name="Watanabe K."/>
        </authorList>
    </citation>
    <scope>NUCLEOTIDE SEQUENCE [LARGE SCALE GENOMIC DNA]</scope>
    <source>
        <strain evidence="13 14">MMFC1</strain>
    </source>
</reference>
<feature type="binding site" evidence="9">
    <location>
        <position position="38"/>
    </location>
    <ligand>
        <name>NADPH</name>
        <dbReference type="ChEBI" id="CHEBI:57783"/>
    </ligand>
</feature>
<dbReference type="UniPathway" id="UPA00056">
    <property type="reaction ID" value="UER00092"/>
</dbReference>
<dbReference type="InterPro" id="IPR013512">
    <property type="entry name" value="DXP_reductoisomerase_N"/>
</dbReference>
<dbReference type="Pfam" id="PF13288">
    <property type="entry name" value="DXPR_C"/>
    <property type="match status" value="1"/>
</dbReference>
<accession>A0A348APZ8</accession>
<evidence type="ECO:0000313" key="14">
    <source>
        <dbReference type="Proteomes" id="UP000276437"/>
    </source>
</evidence>
<feature type="binding site" evidence="9">
    <location>
        <position position="202"/>
    </location>
    <ligand>
        <name>NADPH</name>
        <dbReference type="ChEBI" id="CHEBI:57783"/>
    </ligand>
</feature>
<keyword evidence="7 9" id="KW-0414">Isoprene biosynthesis</keyword>
<comment type="cofactor">
    <cofactor evidence="9">
        <name>Mg(2+)</name>
        <dbReference type="ChEBI" id="CHEBI:18420"/>
    </cofactor>
    <cofactor evidence="9">
        <name>Mn(2+)</name>
        <dbReference type="ChEBI" id="CHEBI:29035"/>
    </cofactor>
</comment>
<dbReference type="KEGG" id="mana:MAMMFC1_03855"/>
<dbReference type="EC" id="1.1.1.267" evidence="9"/>
<feature type="binding site" evidence="9">
    <location>
        <position position="121"/>
    </location>
    <ligand>
        <name>NADPH</name>
        <dbReference type="ChEBI" id="CHEBI:57783"/>
    </ligand>
</feature>
<proteinExistence type="inferred from homology"/>
<dbReference type="InterPro" id="IPR026877">
    <property type="entry name" value="DXPR_C"/>
</dbReference>
<feature type="binding site" evidence="9">
    <location>
        <position position="11"/>
    </location>
    <ligand>
        <name>NADPH</name>
        <dbReference type="ChEBI" id="CHEBI:57783"/>
    </ligand>
</feature>
<feature type="binding site" evidence="9">
    <location>
        <position position="196"/>
    </location>
    <ligand>
        <name>1-deoxy-D-xylulose 5-phosphate</name>
        <dbReference type="ChEBI" id="CHEBI:57792"/>
    </ligand>
</feature>
<comment type="function">
    <text evidence="9">Catalyzes the NADPH-dependent rearrangement and reduction of 1-deoxy-D-xylulose-5-phosphate (DXP) to 2-C-methyl-D-erythritol 4-phosphate (MEP).</text>
</comment>
<dbReference type="InterPro" id="IPR013644">
    <property type="entry name" value="DXP_reductoisomerase_C"/>
</dbReference>